<name>A0A8H4TZA1_9HYPO</name>
<keyword evidence="5" id="KW-0804">Transcription</keyword>
<dbReference type="GO" id="GO:0001228">
    <property type="term" value="F:DNA-binding transcription activator activity, RNA polymerase II-specific"/>
    <property type="evidence" value="ECO:0007669"/>
    <property type="project" value="TreeGrafter"/>
</dbReference>
<proteinExistence type="predicted"/>
<organism evidence="9 10">
    <name type="scientific">Fusarium sarcochroum</name>
    <dbReference type="NCBI Taxonomy" id="1208366"/>
    <lineage>
        <taxon>Eukaryota</taxon>
        <taxon>Fungi</taxon>
        <taxon>Dikarya</taxon>
        <taxon>Ascomycota</taxon>
        <taxon>Pezizomycotina</taxon>
        <taxon>Sordariomycetes</taxon>
        <taxon>Hypocreomycetidae</taxon>
        <taxon>Hypocreales</taxon>
        <taxon>Nectriaceae</taxon>
        <taxon>Fusarium</taxon>
        <taxon>Fusarium lateritium species complex</taxon>
    </lineage>
</organism>
<keyword evidence="10" id="KW-1185">Reference proteome</keyword>
<keyword evidence="1" id="KW-0479">Metal-binding</keyword>
<evidence type="ECO:0000256" key="6">
    <source>
        <dbReference type="ARBA" id="ARBA00023242"/>
    </source>
</evidence>
<dbReference type="InterPro" id="IPR007219">
    <property type="entry name" value="XnlR_reg_dom"/>
</dbReference>
<dbReference type="AlphaFoldDB" id="A0A8H4TZA1"/>
<dbReference type="GO" id="GO:0008270">
    <property type="term" value="F:zinc ion binding"/>
    <property type="evidence" value="ECO:0007669"/>
    <property type="project" value="InterPro"/>
</dbReference>
<reference evidence="9" key="2">
    <citation type="submission" date="2020-05" db="EMBL/GenBank/DDBJ databases">
        <authorList>
            <person name="Kim H.-S."/>
            <person name="Proctor R.H."/>
            <person name="Brown D.W."/>
        </authorList>
    </citation>
    <scope>NUCLEOTIDE SEQUENCE</scope>
    <source>
        <strain evidence="9">NRRL 20472</strain>
    </source>
</reference>
<feature type="region of interest" description="Disordered" evidence="7">
    <location>
        <begin position="190"/>
        <end position="212"/>
    </location>
</feature>
<feature type="region of interest" description="Disordered" evidence="7">
    <location>
        <begin position="1"/>
        <end position="71"/>
    </location>
</feature>
<evidence type="ECO:0000256" key="1">
    <source>
        <dbReference type="ARBA" id="ARBA00022723"/>
    </source>
</evidence>
<feature type="region of interest" description="Disordered" evidence="7">
    <location>
        <begin position="485"/>
        <end position="506"/>
    </location>
</feature>
<dbReference type="InterPro" id="IPR001138">
    <property type="entry name" value="Zn2Cys6_DnaBD"/>
</dbReference>
<feature type="region of interest" description="Disordered" evidence="7">
    <location>
        <begin position="101"/>
        <end position="167"/>
    </location>
</feature>
<dbReference type="SMART" id="SM00066">
    <property type="entry name" value="GAL4"/>
    <property type="match status" value="1"/>
</dbReference>
<dbReference type="CDD" id="cd00067">
    <property type="entry name" value="GAL4"/>
    <property type="match status" value="1"/>
</dbReference>
<keyword evidence="3" id="KW-0805">Transcription regulation</keyword>
<dbReference type="Pfam" id="PF00172">
    <property type="entry name" value="Zn_clus"/>
    <property type="match status" value="1"/>
</dbReference>
<dbReference type="SUPFAM" id="SSF57701">
    <property type="entry name" value="Zn2/Cys6 DNA-binding domain"/>
    <property type="match status" value="1"/>
</dbReference>
<protein>
    <recommendedName>
        <fullName evidence="8">Zn(2)-C6 fungal-type domain-containing protein</fullName>
    </recommendedName>
</protein>
<feature type="compositionally biased region" description="Polar residues" evidence="7">
    <location>
        <begin position="1"/>
        <end position="15"/>
    </location>
</feature>
<evidence type="ECO:0000256" key="5">
    <source>
        <dbReference type="ARBA" id="ARBA00023163"/>
    </source>
</evidence>
<keyword evidence="6" id="KW-0539">Nucleus</keyword>
<accession>A0A8H4TZA1</accession>
<dbReference type="PROSITE" id="PS00463">
    <property type="entry name" value="ZN2_CY6_FUNGAL_1"/>
    <property type="match status" value="1"/>
</dbReference>
<evidence type="ECO:0000256" key="7">
    <source>
        <dbReference type="SAM" id="MobiDB-lite"/>
    </source>
</evidence>
<dbReference type="Pfam" id="PF04082">
    <property type="entry name" value="Fungal_trans"/>
    <property type="match status" value="1"/>
</dbReference>
<dbReference type="OrthoDB" id="4337792at2759"/>
<evidence type="ECO:0000313" key="10">
    <source>
        <dbReference type="Proteomes" id="UP000622797"/>
    </source>
</evidence>
<keyword evidence="4" id="KW-0238">DNA-binding</keyword>
<dbReference type="PANTHER" id="PTHR31944">
    <property type="entry name" value="HEME-RESPONSIVE ZINC FINGER TRANSCRIPTION FACTOR HAP1"/>
    <property type="match status" value="1"/>
</dbReference>
<dbReference type="InterPro" id="IPR051430">
    <property type="entry name" value="Fungal_TF_Env_Response"/>
</dbReference>
<dbReference type="PANTHER" id="PTHR31944:SF131">
    <property type="entry name" value="HEME-RESPONSIVE ZINC FINGER TRANSCRIPTION FACTOR HAP1"/>
    <property type="match status" value="1"/>
</dbReference>
<evidence type="ECO:0000256" key="3">
    <source>
        <dbReference type="ARBA" id="ARBA00023015"/>
    </source>
</evidence>
<feature type="compositionally biased region" description="Polar residues" evidence="7">
    <location>
        <begin position="29"/>
        <end position="39"/>
    </location>
</feature>
<dbReference type="GO" id="GO:0006351">
    <property type="term" value="P:DNA-templated transcription"/>
    <property type="evidence" value="ECO:0007669"/>
    <property type="project" value="InterPro"/>
</dbReference>
<feature type="domain" description="Zn(2)-C6 fungal-type" evidence="8">
    <location>
        <begin position="70"/>
        <end position="100"/>
    </location>
</feature>
<reference evidence="9" key="1">
    <citation type="journal article" date="2020" name="BMC Genomics">
        <title>Correction to: Identification and distribution of gene clusters required for synthesis of sphingolipid metabolism inhibitors in diverse species of the filamentous fungus Fusarium.</title>
        <authorList>
            <person name="Kim H.S."/>
            <person name="Lohmar J.M."/>
            <person name="Busman M."/>
            <person name="Brown D.W."/>
            <person name="Naumann T.A."/>
            <person name="Divon H.H."/>
            <person name="Lysoe E."/>
            <person name="Uhlig S."/>
            <person name="Proctor R.H."/>
        </authorList>
    </citation>
    <scope>NUCLEOTIDE SEQUENCE</scope>
    <source>
        <strain evidence="9">NRRL 20472</strain>
    </source>
</reference>
<dbReference type="Gene3D" id="4.10.240.10">
    <property type="entry name" value="Zn(2)-C6 fungal-type DNA-binding domain"/>
    <property type="match status" value="1"/>
</dbReference>
<evidence type="ECO:0000256" key="2">
    <source>
        <dbReference type="ARBA" id="ARBA00022833"/>
    </source>
</evidence>
<gene>
    <name evidence="9" type="ORF">FSARC_5657</name>
</gene>
<comment type="caution">
    <text evidence="9">The sequence shown here is derived from an EMBL/GenBank/DDBJ whole genome shotgun (WGS) entry which is preliminary data.</text>
</comment>
<dbReference type="EMBL" id="JABEXW010000278">
    <property type="protein sequence ID" value="KAF4966668.1"/>
    <property type="molecule type" value="Genomic_DNA"/>
</dbReference>
<dbReference type="Proteomes" id="UP000622797">
    <property type="component" value="Unassembled WGS sequence"/>
</dbReference>
<keyword evidence="2" id="KW-0862">Zinc</keyword>
<dbReference type="GO" id="GO:0000978">
    <property type="term" value="F:RNA polymerase II cis-regulatory region sequence-specific DNA binding"/>
    <property type="evidence" value="ECO:0007669"/>
    <property type="project" value="TreeGrafter"/>
</dbReference>
<dbReference type="GO" id="GO:0005634">
    <property type="term" value="C:nucleus"/>
    <property type="evidence" value="ECO:0007669"/>
    <property type="project" value="TreeGrafter"/>
</dbReference>
<evidence type="ECO:0000256" key="4">
    <source>
        <dbReference type="ARBA" id="ARBA00023125"/>
    </source>
</evidence>
<dbReference type="InterPro" id="IPR036864">
    <property type="entry name" value="Zn2-C6_fun-type_DNA-bd_sf"/>
</dbReference>
<evidence type="ECO:0000259" key="8">
    <source>
        <dbReference type="PROSITE" id="PS50048"/>
    </source>
</evidence>
<evidence type="ECO:0000313" key="9">
    <source>
        <dbReference type="EMBL" id="KAF4966668.1"/>
    </source>
</evidence>
<dbReference type="CDD" id="cd12148">
    <property type="entry name" value="fungal_TF_MHR"/>
    <property type="match status" value="1"/>
</dbReference>
<feature type="compositionally biased region" description="Polar residues" evidence="7">
    <location>
        <begin position="138"/>
        <end position="147"/>
    </location>
</feature>
<dbReference type="SMART" id="SM00906">
    <property type="entry name" value="Fungal_trans"/>
    <property type="match status" value="1"/>
</dbReference>
<sequence length="843" mass="93424">MSRNSPPLNLSTPSFFFNDPIDEGHESTGTRTTAAQDTSFDFPAETSVPGGGTVPSAAKTEKKRRRPALSCEQCRRRKIRCDRSLPCVNCVKSKISPCTYAPTHVPASRVKKGSSHGSYAAGADSTSNVPARSAPALDSTQRQSPLDNHSARRHSSSIPSSTVGSNSGASTIDALAARVKELEQKLAESCHITQPGEDKLYQPADQEEESAPMKGTISKTRFYGQSHWMNGADMVRYLPHPLSSSNMNTQFPGILLVLKSAETQKSQSRLSFAKCKTLARSIKKNRLKPVSTDKLGQTIPERGLADQLVDAYFDTFEGVIRILHRPTFQSEYERYWQNPEAASQVFIMQLQLCMAIGATVHDDVFTIRSASMQWVHEVQIWLMVPPEKSRMTIAGIQIMCMLDIAKACCAVGQDLTWVSTGALVRQAMYMGLHRDPKHLGDMSVYRSEIRRRLWATILELNLQSSYHAGGLPLLSSKHYDTRLPANLNDDQLTDEPDSDRQPTNDSEALTDMSVQLALQKSFALRHVIIKHVNEFRSKDSYSETLRLNSELTKACRTLTETLAAFSQAQRRQPRTIFTQFHSSLVQMFTYRCFLSLHQPMVARATEDPTYYYSRKVSLDSSLKLAQICGLSKPRYGTSPPGGSLDPATSFDRLITNGSGLFRVIPTQTLFSVGLEYIKKSEEQWDSLGGLPSMGSSELRSVLDAAQVWSERRLRSGETNIKGYCFLCSSIALADAREMGLPQEDVDQAVIDMGTRSSQRSYELLREVAEREGAAVEPEEEEAVQLDVPTVGSDTMEGIMEMPFDWMVMGDLGLDGMGGFSWGRGGIGMPQQFDSVDPSVVSQF</sequence>
<dbReference type="PROSITE" id="PS50048">
    <property type="entry name" value="ZN2_CY6_FUNGAL_2"/>
    <property type="match status" value="1"/>
</dbReference>